<dbReference type="InParanoid" id="A0A078ADP3"/>
<dbReference type="GO" id="GO:0046872">
    <property type="term" value="F:metal ion binding"/>
    <property type="evidence" value="ECO:0007669"/>
    <property type="project" value="UniProtKB-KW"/>
</dbReference>
<dbReference type="SUPFAM" id="SSF55486">
    <property type="entry name" value="Metalloproteases ('zincins'), catalytic domain"/>
    <property type="match status" value="1"/>
</dbReference>
<gene>
    <name evidence="8" type="primary">Contig17104.g18223</name>
    <name evidence="8" type="ORF">STYLEM_7993</name>
</gene>
<dbReference type="GO" id="GO:0006508">
    <property type="term" value="P:proteolysis"/>
    <property type="evidence" value="ECO:0007669"/>
    <property type="project" value="UniProtKB-KW"/>
</dbReference>
<dbReference type="InterPro" id="IPR012962">
    <property type="entry name" value="Pept_M54_archaemetzincn"/>
</dbReference>
<dbReference type="InterPro" id="IPR024079">
    <property type="entry name" value="MetalloPept_cat_dom_sf"/>
</dbReference>
<dbReference type="AlphaFoldDB" id="A0A078ADP3"/>
<evidence type="ECO:0000256" key="3">
    <source>
        <dbReference type="ARBA" id="ARBA00022723"/>
    </source>
</evidence>
<dbReference type="PANTHER" id="PTHR15910">
    <property type="entry name" value="ARCHAEMETZINCIN"/>
    <property type="match status" value="1"/>
</dbReference>
<dbReference type="OrthoDB" id="194149at2759"/>
<keyword evidence="9" id="KW-1185">Reference proteome</keyword>
<keyword evidence="6" id="KW-0482">Metalloprotease</keyword>
<dbReference type="Proteomes" id="UP000039865">
    <property type="component" value="Unassembled WGS sequence"/>
</dbReference>
<feature type="region of interest" description="Disordered" evidence="7">
    <location>
        <begin position="1"/>
        <end position="28"/>
    </location>
</feature>
<evidence type="ECO:0000313" key="9">
    <source>
        <dbReference type="Proteomes" id="UP000039865"/>
    </source>
</evidence>
<name>A0A078ADP3_STYLE</name>
<organism evidence="8 9">
    <name type="scientific">Stylonychia lemnae</name>
    <name type="common">Ciliate</name>
    <dbReference type="NCBI Taxonomy" id="5949"/>
    <lineage>
        <taxon>Eukaryota</taxon>
        <taxon>Sar</taxon>
        <taxon>Alveolata</taxon>
        <taxon>Ciliophora</taxon>
        <taxon>Intramacronucleata</taxon>
        <taxon>Spirotrichea</taxon>
        <taxon>Stichotrichia</taxon>
        <taxon>Sporadotrichida</taxon>
        <taxon>Oxytrichidae</taxon>
        <taxon>Stylonychinae</taxon>
        <taxon>Stylonychia</taxon>
    </lineage>
</organism>
<evidence type="ECO:0000256" key="1">
    <source>
        <dbReference type="ARBA" id="ARBA00001947"/>
    </source>
</evidence>
<proteinExistence type="predicted"/>
<dbReference type="CDD" id="cd11375">
    <property type="entry name" value="Peptidase_M54"/>
    <property type="match status" value="1"/>
</dbReference>
<keyword evidence="5" id="KW-0862">Zinc</keyword>
<sequence length="330" mass="38845">MQRRTNTNKIPDNKVPGARSKSHAPEIKPKPRVLKVGDEICTKQLRIQALGDIRSCQDKCLKSILQNAEKQQMPKKLISKGDWLCSHKEKDQTFDIYQKPGVKNLVTPARNKIYIFVIDKSILDEFAAKLQRYCEAFYTDMKIQIKKPESSTFLQDKEVPSREGQVGQNQYNANVILKKTLPLVPKDAYCMLTVTMEDLYPFDSWNYVFGWANYVSRTGVFSFGRYHPNFDRDYYGEEEDEEEEEESPEEKKKAENELLENACYVMVHEIGHMFGMTHCTFYEYLCPVCLRKLQSNMQFDVKRRFKEMHKICQEFQFTEMAEYYEKQSQI</sequence>
<dbReference type="Gene3D" id="3.40.390.10">
    <property type="entry name" value="Collagenase (Catalytic Domain)"/>
    <property type="match status" value="1"/>
</dbReference>
<keyword evidence="2" id="KW-0645">Protease</keyword>
<keyword evidence="4" id="KW-0378">Hydrolase</keyword>
<evidence type="ECO:0000256" key="2">
    <source>
        <dbReference type="ARBA" id="ARBA00022670"/>
    </source>
</evidence>
<evidence type="ECO:0000256" key="5">
    <source>
        <dbReference type="ARBA" id="ARBA00022833"/>
    </source>
</evidence>
<protein>
    <submittedName>
        <fullName evidence="8">Archaemetzincin-2 isoform x1</fullName>
    </submittedName>
</protein>
<dbReference type="GO" id="GO:0008237">
    <property type="term" value="F:metallopeptidase activity"/>
    <property type="evidence" value="ECO:0007669"/>
    <property type="project" value="UniProtKB-KW"/>
</dbReference>
<dbReference type="OMA" id="SHETGHM"/>
<comment type="cofactor">
    <cofactor evidence="1">
        <name>Zn(2+)</name>
        <dbReference type="ChEBI" id="CHEBI:29105"/>
    </cofactor>
</comment>
<keyword evidence="3" id="KW-0479">Metal-binding</keyword>
<evidence type="ECO:0000256" key="7">
    <source>
        <dbReference type="SAM" id="MobiDB-lite"/>
    </source>
</evidence>
<dbReference type="PANTHER" id="PTHR15910:SF1">
    <property type="entry name" value="ARCHAEMETZINCIN-2"/>
    <property type="match status" value="1"/>
</dbReference>
<evidence type="ECO:0000313" key="8">
    <source>
        <dbReference type="EMBL" id="CDW79008.1"/>
    </source>
</evidence>
<evidence type="ECO:0000256" key="4">
    <source>
        <dbReference type="ARBA" id="ARBA00022801"/>
    </source>
</evidence>
<evidence type="ECO:0000256" key="6">
    <source>
        <dbReference type="ARBA" id="ARBA00023049"/>
    </source>
</evidence>
<reference evidence="8 9" key="1">
    <citation type="submission" date="2014-06" db="EMBL/GenBank/DDBJ databases">
        <authorList>
            <person name="Swart Estienne"/>
        </authorList>
    </citation>
    <scope>NUCLEOTIDE SEQUENCE [LARGE SCALE GENOMIC DNA]</scope>
    <source>
        <strain evidence="8 9">130c</strain>
    </source>
</reference>
<dbReference type="EMBL" id="CCKQ01007614">
    <property type="protein sequence ID" value="CDW79008.1"/>
    <property type="molecule type" value="Genomic_DNA"/>
</dbReference>
<accession>A0A078ADP3</accession>
<feature type="compositionally biased region" description="Polar residues" evidence="7">
    <location>
        <begin position="1"/>
        <end position="10"/>
    </location>
</feature>